<feature type="region of interest" description="Disordered" evidence="1">
    <location>
        <begin position="1"/>
        <end position="35"/>
    </location>
</feature>
<evidence type="ECO:0000313" key="2">
    <source>
        <dbReference type="EMBL" id="CRZ04737.1"/>
    </source>
</evidence>
<evidence type="ECO:0000256" key="1">
    <source>
        <dbReference type="SAM" id="MobiDB-lite"/>
    </source>
</evidence>
<dbReference type="AlphaFoldDB" id="A0A0H5QSS6"/>
<dbReference type="EMBL" id="HACM01004296">
    <property type="protein sequence ID" value="CRZ04738.1"/>
    <property type="molecule type" value="Transcribed_RNA"/>
</dbReference>
<dbReference type="EMBL" id="HACM01004295">
    <property type="protein sequence ID" value="CRZ04737.1"/>
    <property type="molecule type" value="Transcribed_RNA"/>
</dbReference>
<sequence>MAGKKKKSGAKKKGGDDSGGAGERESAPDQFDQMDSDQLKMAIVDMTSRLKDIKNQRVSQQIERVLTWHFTFRCPDKSYILKCLKGSSSPLVFRIHVASLVQIHTKFRLFSKDKHVC</sequence>
<accession>A0A0H5QSS6</accession>
<reference evidence="2" key="1">
    <citation type="submission" date="2015-04" db="EMBL/GenBank/DDBJ databases">
        <title>The genome sequence of the plant pathogenic Rhizarian Plasmodiophora brassicae reveals insights in its biotrophic life cycle and the origin of chitin synthesis.</title>
        <authorList>
            <person name="Schwelm A."/>
            <person name="Fogelqvist J."/>
            <person name="Knaust A."/>
            <person name="Julke S."/>
            <person name="Lilja T."/>
            <person name="Dhandapani V."/>
            <person name="Bonilla-Rosso G."/>
            <person name="Karlsson M."/>
            <person name="Shevchenko A."/>
            <person name="Choi S.R."/>
            <person name="Kim H.G."/>
            <person name="Park J.Y."/>
            <person name="Lim Y.P."/>
            <person name="Ludwig-Muller J."/>
            <person name="Dixelius C."/>
        </authorList>
    </citation>
    <scope>NUCLEOTIDE SEQUENCE</scope>
    <source>
        <tissue evidence="2">Potato root galls</tissue>
    </source>
</reference>
<protein>
    <submittedName>
        <fullName evidence="2">Uncharacterized protein</fullName>
    </submittedName>
</protein>
<proteinExistence type="predicted"/>
<name>A0A0H5QSS6_9EUKA</name>
<organism evidence="2">
    <name type="scientific">Spongospora subterranea</name>
    <dbReference type="NCBI Taxonomy" id="70186"/>
    <lineage>
        <taxon>Eukaryota</taxon>
        <taxon>Sar</taxon>
        <taxon>Rhizaria</taxon>
        <taxon>Endomyxa</taxon>
        <taxon>Phytomyxea</taxon>
        <taxon>Plasmodiophorida</taxon>
        <taxon>Plasmodiophoridae</taxon>
        <taxon>Spongospora</taxon>
    </lineage>
</organism>
<feature type="compositionally biased region" description="Basic residues" evidence="1">
    <location>
        <begin position="1"/>
        <end position="12"/>
    </location>
</feature>